<dbReference type="GO" id="GO:0008074">
    <property type="term" value="C:guanylate cyclase complex, soluble"/>
    <property type="evidence" value="ECO:0007669"/>
    <property type="project" value="TreeGrafter"/>
</dbReference>
<evidence type="ECO:0000256" key="6">
    <source>
        <dbReference type="ARBA" id="ARBA00023239"/>
    </source>
</evidence>
<dbReference type="Gene3D" id="3.30.70.1230">
    <property type="entry name" value="Nucleotide cyclase"/>
    <property type="match status" value="1"/>
</dbReference>
<keyword evidence="7" id="KW-0141">cGMP biosynthesis</keyword>
<feature type="non-terminal residue" evidence="10">
    <location>
        <position position="1"/>
    </location>
</feature>
<reference evidence="10" key="1">
    <citation type="submission" date="2022-01" db="EMBL/GenBank/DDBJ databases">
        <authorList>
            <person name="King R."/>
        </authorList>
    </citation>
    <scope>NUCLEOTIDE SEQUENCE</scope>
</reference>
<dbReference type="GO" id="GO:0005525">
    <property type="term" value="F:GTP binding"/>
    <property type="evidence" value="ECO:0007669"/>
    <property type="project" value="UniProtKB-KW"/>
</dbReference>
<organism evidence="10 11">
    <name type="scientific">Nezara viridula</name>
    <name type="common">Southern green stink bug</name>
    <name type="synonym">Cimex viridulus</name>
    <dbReference type="NCBI Taxonomy" id="85310"/>
    <lineage>
        <taxon>Eukaryota</taxon>
        <taxon>Metazoa</taxon>
        <taxon>Ecdysozoa</taxon>
        <taxon>Arthropoda</taxon>
        <taxon>Hexapoda</taxon>
        <taxon>Insecta</taxon>
        <taxon>Pterygota</taxon>
        <taxon>Neoptera</taxon>
        <taxon>Paraneoptera</taxon>
        <taxon>Hemiptera</taxon>
        <taxon>Heteroptera</taxon>
        <taxon>Panheteroptera</taxon>
        <taxon>Pentatomomorpha</taxon>
        <taxon>Pentatomoidea</taxon>
        <taxon>Pentatomidae</taxon>
        <taxon>Pentatominae</taxon>
        <taxon>Nezara</taxon>
    </lineage>
</organism>
<dbReference type="Pfam" id="PF07701">
    <property type="entry name" value="HNOBA"/>
    <property type="match status" value="2"/>
</dbReference>
<comment type="subcellular location">
    <subcellularLocation>
        <location evidence="1">Cytoplasm</location>
    </subcellularLocation>
</comment>
<dbReference type="InterPro" id="IPR018297">
    <property type="entry name" value="A/G_cyclase_CS"/>
</dbReference>
<evidence type="ECO:0000256" key="4">
    <source>
        <dbReference type="ARBA" id="ARBA00022741"/>
    </source>
</evidence>
<dbReference type="Pfam" id="PF00211">
    <property type="entry name" value="Guanylate_cyc"/>
    <property type="match status" value="1"/>
</dbReference>
<dbReference type="PROSITE" id="PS50125">
    <property type="entry name" value="GUANYLATE_CYCLASE_2"/>
    <property type="match status" value="1"/>
</dbReference>
<dbReference type="GO" id="GO:0004383">
    <property type="term" value="F:guanylate cyclase activity"/>
    <property type="evidence" value="ECO:0007669"/>
    <property type="project" value="UniProtKB-EC"/>
</dbReference>
<protein>
    <recommendedName>
        <fullName evidence="2">guanylate cyclase</fullName>
        <ecNumber evidence="2">4.6.1.2</ecNumber>
    </recommendedName>
</protein>
<dbReference type="Gene3D" id="3.30.450.260">
    <property type="entry name" value="Haem NO binding associated domain"/>
    <property type="match status" value="1"/>
</dbReference>
<gene>
    <name evidence="10" type="ORF">NEZAVI_LOCUS4519</name>
</gene>
<dbReference type="InterPro" id="IPR029787">
    <property type="entry name" value="Nucleotide_cyclase"/>
</dbReference>
<dbReference type="OrthoDB" id="6127067at2759"/>
<evidence type="ECO:0000256" key="8">
    <source>
        <dbReference type="RuleBase" id="RU000405"/>
    </source>
</evidence>
<evidence type="ECO:0000313" key="11">
    <source>
        <dbReference type="Proteomes" id="UP001152798"/>
    </source>
</evidence>
<dbReference type="InterPro" id="IPR001054">
    <property type="entry name" value="A/G_cyclase"/>
</dbReference>
<keyword evidence="3" id="KW-0963">Cytoplasm</keyword>
<dbReference type="GO" id="GO:0019934">
    <property type="term" value="P:cGMP-mediated signaling"/>
    <property type="evidence" value="ECO:0007669"/>
    <property type="project" value="TreeGrafter"/>
</dbReference>
<keyword evidence="6 8" id="KW-0456">Lyase</keyword>
<feature type="domain" description="Guanylate cyclase" evidence="9">
    <location>
        <begin position="415"/>
        <end position="543"/>
    </location>
</feature>
<dbReference type="PANTHER" id="PTHR45655">
    <property type="entry name" value="GUANYLATE CYCLASE SOLUBLE SUBUNIT BETA-2"/>
    <property type="match status" value="1"/>
</dbReference>
<evidence type="ECO:0000256" key="2">
    <source>
        <dbReference type="ARBA" id="ARBA00012202"/>
    </source>
</evidence>
<dbReference type="FunFam" id="3.30.70.1230:FF:000007">
    <property type="entry name" value="Guanylate cyclase soluble subunit alpha-3"/>
    <property type="match status" value="1"/>
</dbReference>
<dbReference type="SUPFAM" id="SSF55073">
    <property type="entry name" value="Nucleotide cyclase"/>
    <property type="match status" value="1"/>
</dbReference>
<dbReference type="CDD" id="cd07302">
    <property type="entry name" value="CHD"/>
    <property type="match status" value="1"/>
</dbReference>
<keyword evidence="11" id="KW-1185">Reference proteome</keyword>
<dbReference type="InterPro" id="IPR011645">
    <property type="entry name" value="HNOB_dom_associated"/>
</dbReference>
<sequence length="633" mass="71359">ECISCCRRILTLIEEEELGQDSSEESAVPERNLLDYVYQSIKTDRRGDFVKKMGEAQEFSDEVKKALRAIGGDYETFLRTLDSVFEANKSIRSVYSLHTETDFSIASKAIKVAKEKGFEAEASCSKKDDEGEVDGPKIIMNFMTNKPSAGYFLLGSLKAVANRVYNCNADFDLSITEEKEQSYNFSYILQNNVRKIEEEEPLDFLRNSELPEDLPIPVASFCEIFPWHLVLDDKLDIIQLGIGFGRLIGHHIDSFGVNVTTYFDFISPSGVIIDFYGIMKRSNSNFTLSLKETYGQEVEVKGQMILCAESNTLFYIGTPCADGLEILNSKGLFISDIPLHDATRDVILVGEQARAQDGLRRRLDKVKSYIEEASDAVSRERERNVQLLHLIFPPDIAERLWLGRSIEAETYKSVTMLFSDIVGFTSICSTATPFMVCNMLERLYKQFDHFCSQFDVYKVETIGDAYCVAAGIQKPEDSNHAQRIAWMALSMIDVCPTHHDHEGKTIEMRIGIHTGTVLAGVVGVKMPRYCLFGHNVTLTNKFESGSQPLRINISPTTHELLRESEGFTFQPRERKYLPKEFPPHIAGTCHFLLGYYHPGLDPSAPASEHISRGARSLGLGKQKPELKYNVAEH</sequence>
<proteinExistence type="inferred from homology"/>
<evidence type="ECO:0000256" key="3">
    <source>
        <dbReference type="ARBA" id="ARBA00022490"/>
    </source>
</evidence>
<accession>A0A9P0GZY4</accession>
<evidence type="ECO:0000256" key="5">
    <source>
        <dbReference type="ARBA" id="ARBA00023134"/>
    </source>
</evidence>
<dbReference type="Gene3D" id="6.10.250.780">
    <property type="match status" value="1"/>
</dbReference>
<dbReference type="PROSITE" id="PS00452">
    <property type="entry name" value="GUANYLATE_CYCLASE_1"/>
    <property type="match status" value="1"/>
</dbReference>
<comment type="similarity">
    <text evidence="8">Belongs to the adenylyl cyclase class-4/guanylyl cyclase family.</text>
</comment>
<dbReference type="PANTHER" id="PTHR45655:SF6">
    <property type="entry name" value="HEAD-SPECIFIC GUANYLATE CYCLASE"/>
    <property type="match status" value="1"/>
</dbReference>
<evidence type="ECO:0000313" key="10">
    <source>
        <dbReference type="EMBL" id="CAH1393914.1"/>
    </source>
</evidence>
<keyword evidence="4" id="KW-0547">Nucleotide-binding</keyword>
<evidence type="ECO:0000259" key="9">
    <source>
        <dbReference type="PROSITE" id="PS50125"/>
    </source>
</evidence>
<dbReference type="EC" id="4.6.1.2" evidence="2"/>
<dbReference type="EMBL" id="OV725078">
    <property type="protein sequence ID" value="CAH1393914.1"/>
    <property type="molecule type" value="Genomic_DNA"/>
</dbReference>
<evidence type="ECO:0000256" key="7">
    <source>
        <dbReference type="ARBA" id="ARBA00023293"/>
    </source>
</evidence>
<keyword evidence="5" id="KW-0342">GTP-binding</keyword>
<dbReference type="AlphaFoldDB" id="A0A9P0GZY4"/>
<dbReference type="Proteomes" id="UP001152798">
    <property type="component" value="Chromosome 2"/>
</dbReference>
<dbReference type="GO" id="GO:0070482">
    <property type="term" value="P:response to oxygen levels"/>
    <property type="evidence" value="ECO:0007669"/>
    <property type="project" value="TreeGrafter"/>
</dbReference>
<dbReference type="InterPro" id="IPR042463">
    <property type="entry name" value="HNOB_dom_associated_sf"/>
</dbReference>
<name>A0A9P0GZY4_NEZVI</name>
<evidence type="ECO:0000256" key="1">
    <source>
        <dbReference type="ARBA" id="ARBA00004496"/>
    </source>
</evidence>
<dbReference type="SMART" id="SM00044">
    <property type="entry name" value="CYCc"/>
    <property type="match status" value="1"/>
</dbReference>